<dbReference type="AlphaFoldDB" id="A0A1J4K9K7"/>
<evidence type="ECO:0000256" key="2">
    <source>
        <dbReference type="ARBA" id="ARBA00022723"/>
    </source>
</evidence>
<evidence type="ECO:0000256" key="3">
    <source>
        <dbReference type="ARBA" id="ARBA00022801"/>
    </source>
</evidence>
<dbReference type="RefSeq" id="XP_068361247.1">
    <property type="nucleotide sequence ID" value="XM_068503171.1"/>
</dbReference>
<evidence type="ECO:0000259" key="9">
    <source>
        <dbReference type="PROSITE" id="PS00125"/>
    </source>
</evidence>
<dbReference type="PROSITE" id="PS00125">
    <property type="entry name" value="SER_THR_PHOSPHATASE"/>
    <property type="match status" value="1"/>
</dbReference>
<dbReference type="EC" id="3.1.3.16" evidence="8"/>
<accession>A0A1J4K9K7</accession>
<evidence type="ECO:0000256" key="5">
    <source>
        <dbReference type="ARBA" id="ARBA00023211"/>
    </source>
</evidence>
<evidence type="ECO:0000256" key="1">
    <source>
        <dbReference type="ARBA" id="ARBA00001936"/>
    </source>
</evidence>
<organism evidence="10 11">
    <name type="scientific">Tritrichomonas foetus</name>
    <dbReference type="NCBI Taxonomy" id="1144522"/>
    <lineage>
        <taxon>Eukaryota</taxon>
        <taxon>Metamonada</taxon>
        <taxon>Parabasalia</taxon>
        <taxon>Tritrichomonadida</taxon>
        <taxon>Tritrichomonadidae</taxon>
        <taxon>Tritrichomonas</taxon>
    </lineage>
</organism>
<comment type="similarity">
    <text evidence="8">Belongs to the PPP phosphatase family.</text>
</comment>
<dbReference type="Gene3D" id="3.60.21.10">
    <property type="match status" value="1"/>
</dbReference>
<dbReference type="GO" id="GO:0005634">
    <property type="term" value="C:nucleus"/>
    <property type="evidence" value="ECO:0007669"/>
    <property type="project" value="TreeGrafter"/>
</dbReference>
<keyword evidence="4" id="KW-0904">Protein phosphatase</keyword>
<evidence type="ECO:0000256" key="8">
    <source>
        <dbReference type="RuleBase" id="RU004273"/>
    </source>
</evidence>
<dbReference type="SMART" id="SM00156">
    <property type="entry name" value="PP2Ac"/>
    <property type="match status" value="1"/>
</dbReference>
<dbReference type="Proteomes" id="UP000179807">
    <property type="component" value="Unassembled WGS sequence"/>
</dbReference>
<dbReference type="EMBL" id="MLAK01000677">
    <property type="protein sequence ID" value="OHT08111.1"/>
    <property type="molecule type" value="Genomic_DNA"/>
</dbReference>
<protein>
    <recommendedName>
        <fullName evidence="8">Serine/threonine-protein phosphatase</fullName>
        <ecNumber evidence="8">3.1.3.16</ecNumber>
    </recommendedName>
</protein>
<proteinExistence type="inferred from homology"/>
<evidence type="ECO:0000256" key="7">
    <source>
        <dbReference type="ARBA" id="ARBA00048336"/>
    </source>
</evidence>
<dbReference type="VEuPathDB" id="TrichDB:TRFO_23470"/>
<keyword evidence="5" id="KW-0464">Manganese</keyword>
<dbReference type="SUPFAM" id="SSF56300">
    <property type="entry name" value="Metallo-dependent phosphatases"/>
    <property type="match status" value="1"/>
</dbReference>
<dbReference type="GO" id="GO:0004722">
    <property type="term" value="F:protein serine/threonine phosphatase activity"/>
    <property type="evidence" value="ECO:0007669"/>
    <property type="project" value="UniProtKB-EC"/>
</dbReference>
<comment type="cofactor">
    <cofactor evidence="1">
        <name>Mn(2+)</name>
        <dbReference type="ChEBI" id="CHEBI:29035"/>
    </cofactor>
</comment>
<evidence type="ECO:0000256" key="6">
    <source>
        <dbReference type="ARBA" id="ARBA00047761"/>
    </source>
</evidence>
<keyword evidence="11" id="KW-1185">Reference proteome</keyword>
<dbReference type="InterPro" id="IPR029052">
    <property type="entry name" value="Metallo-depent_PP-like"/>
</dbReference>
<dbReference type="GO" id="GO:0046872">
    <property type="term" value="F:metal ion binding"/>
    <property type="evidence" value="ECO:0007669"/>
    <property type="project" value="UniProtKB-KW"/>
</dbReference>
<dbReference type="PANTHER" id="PTHR11668">
    <property type="entry name" value="SERINE/THREONINE PROTEIN PHOSPHATASE"/>
    <property type="match status" value="1"/>
</dbReference>
<dbReference type="PRINTS" id="PR00114">
    <property type="entry name" value="STPHPHTASE"/>
</dbReference>
<comment type="catalytic activity">
    <reaction evidence="6">
        <text>O-phospho-L-seryl-[protein] + H2O = L-seryl-[protein] + phosphate</text>
        <dbReference type="Rhea" id="RHEA:20629"/>
        <dbReference type="Rhea" id="RHEA-COMP:9863"/>
        <dbReference type="Rhea" id="RHEA-COMP:11604"/>
        <dbReference type="ChEBI" id="CHEBI:15377"/>
        <dbReference type="ChEBI" id="CHEBI:29999"/>
        <dbReference type="ChEBI" id="CHEBI:43474"/>
        <dbReference type="ChEBI" id="CHEBI:83421"/>
        <dbReference type="EC" id="3.1.3.16"/>
    </reaction>
</comment>
<dbReference type="FunFam" id="3.60.21.10:FF:000026">
    <property type="entry name" value="Serine/threonine-protein phosphatase"/>
    <property type="match status" value="1"/>
</dbReference>
<comment type="caution">
    <text evidence="10">The sequence shown here is derived from an EMBL/GenBank/DDBJ whole genome shotgun (WGS) entry which is preliminary data.</text>
</comment>
<dbReference type="PANTHER" id="PTHR11668:SF300">
    <property type="entry name" value="SERINE_THREONINE-PROTEIN PHOSPHATASE"/>
    <property type="match status" value="1"/>
</dbReference>
<dbReference type="OrthoDB" id="1930084at2759"/>
<comment type="catalytic activity">
    <reaction evidence="7 8">
        <text>O-phospho-L-threonyl-[protein] + H2O = L-threonyl-[protein] + phosphate</text>
        <dbReference type="Rhea" id="RHEA:47004"/>
        <dbReference type="Rhea" id="RHEA-COMP:11060"/>
        <dbReference type="Rhea" id="RHEA-COMP:11605"/>
        <dbReference type="ChEBI" id="CHEBI:15377"/>
        <dbReference type="ChEBI" id="CHEBI:30013"/>
        <dbReference type="ChEBI" id="CHEBI:43474"/>
        <dbReference type="ChEBI" id="CHEBI:61977"/>
        <dbReference type="EC" id="3.1.3.16"/>
    </reaction>
</comment>
<reference evidence="10" key="1">
    <citation type="submission" date="2016-10" db="EMBL/GenBank/DDBJ databases">
        <authorList>
            <person name="Benchimol M."/>
            <person name="Almeida L.G."/>
            <person name="Vasconcelos A.T."/>
            <person name="Perreira-Neves A."/>
            <person name="Rosa I.A."/>
            <person name="Tasca T."/>
            <person name="Bogo M.R."/>
            <person name="de Souza W."/>
        </authorList>
    </citation>
    <scope>NUCLEOTIDE SEQUENCE [LARGE SCALE GENOMIC DNA]</scope>
    <source>
        <strain evidence="10">K</strain>
    </source>
</reference>
<evidence type="ECO:0000256" key="4">
    <source>
        <dbReference type="ARBA" id="ARBA00022912"/>
    </source>
</evidence>
<name>A0A1J4K9K7_9EUKA</name>
<gene>
    <name evidence="10" type="ORF">TRFO_23470</name>
</gene>
<dbReference type="InterPro" id="IPR006186">
    <property type="entry name" value="Ser/Thr-sp_prot-phosphatase"/>
</dbReference>
<dbReference type="GO" id="GO:0005737">
    <property type="term" value="C:cytoplasm"/>
    <property type="evidence" value="ECO:0007669"/>
    <property type="project" value="TreeGrafter"/>
</dbReference>
<evidence type="ECO:0000313" key="10">
    <source>
        <dbReference type="EMBL" id="OHT08111.1"/>
    </source>
</evidence>
<feature type="domain" description="Serine/threonine specific protein phosphatases" evidence="9">
    <location>
        <begin position="125"/>
        <end position="130"/>
    </location>
</feature>
<keyword evidence="3 8" id="KW-0378">Hydrolase</keyword>
<dbReference type="InterPro" id="IPR004843">
    <property type="entry name" value="Calcineurin-like_PHP"/>
</dbReference>
<sequence>MCALYAGEESGGTIDVLINKLWGAIDRPERRKILTTDDISFILDWSQRIIAHQPVLLELVPPLVICGDIHGQFFDLLRIFEKCGDPSETNYLFLGDYVDRGKYSVNTICLLLLYKIKYPKNFFLLRGNHETVFVNKQYGFYDEVKEFYPASLWHKFNKTFDWLPISAIIDNRILCIHGGISPELKNLNQLRSIKRPTTVGESGLVCDLLWSDPDTECECYTESDRGVSCFFGQQPLQRILDKLGLDLLVRAHQAIIKGFDFPFTPSKNAVTVFSAPNYCGNYNNNGAVMTVSCQMVCKFVIFESKEANKPVSQIRKPFSSLLA</sequence>
<dbReference type="GeneID" id="94837875"/>
<keyword evidence="2" id="KW-0479">Metal-binding</keyword>
<evidence type="ECO:0000313" key="11">
    <source>
        <dbReference type="Proteomes" id="UP000179807"/>
    </source>
</evidence>
<dbReference type="Pfam" id="PF00149">
    <property type="entry name" value="Metallophos"/>
    <property type="match status" value="1"/>
</dbReference>
<dbReference type="InterPro" id="IPR050341">
    <property type="entry name" value="PP1_catalytic_subunit"/>
</dbReference>